<dbReference type="EMBL" id="BGPR01015890">
    <property type="protein sequence ID" value="GBN71019.1"/>
    <property type="molecule type" value="Genomic_DNA"/>
</dbReference>
<comment type="caution">
    <text evidence="1">The sequence shown here is derived from an EMBL/GenBank/DDBJ whole genome shotgun (WGS) entry which is preliminary data.</text>
</comment>
<accession>A0A4Y2R6V9</accession>
<organism evidence="1 2">
    <name type="scientific">Araneus ventricosus</name>
    <name type="common">Orbweaver spider</name>
    <name type="synonym">Epeira ventricosa</name>
    <dbReference type="NCBI Taxonomy" id="182803"/>
    <lineage>
        <taxon>Eukaryota</taxon>
        <taxon>Metazoa</taxon>
        <taxon>Ecdysozoa</taxon>
        <taxon>Arthropoda</taxon>
        <taxon>Chelicerata</taxon>
        <taxon>Arachnida</taxon>
        <taxon>Araneae</taxon>
        <taxon>Araneomorphae</taxon>
        <taxon>Entelegynae</taxon>
        <taxon>Araneoidea</taxon>
        <taxon>Araneidae</taxon>
        <taxon>Araneus</taxon>
    </lineage>
</organism>
<keyword evidence="2" id="KW-1185">Reference proteome</keyword>
<dbReference type="Proteomes" id="UP000499080">
    <property type="component" value="Unassembled WGS sequence"/>
</dbReference>
<dbReference type="AlphaFoldDB" id="A0A4Y2R6V9"/>
<proteinExistence type="predicted"/>
<name>A0A4Y2R6V9_ARAVE</name>
<gene>
    <name evidence="1" type="ORF">AVEN_103257_1</name>
</gene>
<reference evidence="1 2" key="1">
    <citation type="journal article" date="2019" name="Sci. Rep.">
        <title>Orb-weaving spider Araneus ventricosus genome elucidates the spidroin gene catalogue.</title>
        <authorList>
            <person name="Kono N."/>
            <person name="Nakamura H."/>
            <person name="Ohtoshi R."/>
            <person name="Moran D.A.P."/>
            <person name="Shinohara A."/>
            <person name="Yoshida Y."/>
            <person name="Fujiwara M."/>
            <person name="Mori M."/>
            <person name="Tomita M."/>
            <person name="Arakawa K."/>
        </authorList>
    </citation>
    <scope>NUCLEOTIDE SEQUENCE [LARGE SCALE GENOMIC DNA]</scope>
</reference>
<evidence type="ECO:0000313" key="1">
    <source>
        <dbReference type="EMBL" id="GBN71019.1"/>
    </source>
</evidence>
<evidence type="ECO:0000313" key="2">
    <source>
        <dbReference type="Proteomes" id="UP000499080"/>
    </source>
</evidence>
<sequence>MKRSVGLHIYSSVCVSFHCRNRVEGISHFTSTEHEPTWVALDFLFRLGCSLYQYVHHQRDSNPDVLVVPSLVAESMLLISRVLVTFSYTKNTKRKYCNRQKIRTRDFDESPRFRPP</sequence>
<protein>
    <submittedName>
        <fullName evidence="1">Uncharacterized protein</fullName>
    </submittedName>
</protein>